<name>A0A1X2IPI6_9FUNG</name>
<protein>
    <recommendedName>
        <fullName evidence="2">FAD dependent oxidoreductase domain-containing protein</fullName>
    </recommendedName>
</protein>
<feature type="non-terminal residue" evidence="3">
    <location>
        <position position="139"/>
    </location>
</feature>
<dbReference type="PANTHER" id="PTHR13847">
    <property type="entry name" value="SARCOSINE DEHYDROGENASE-RELATED"/>
    <property type="match status" value="1"/>
</dbReference>
<feature type="region of interest" description="Disordered" evidence="1">
    <location>
        <begin position="1"/>
        <end position="26"/>
    </location>
</feature>
<dbReference type="PANTHER" id="PTHR13847:SF281">
    <property type="entry name" value="FAD DEPENDENT OXIDOREDUCTASE DOMAIN-CONTAINING PROTEIN"/>
    <property type="match status" value="1"/>
</dbReference>
<dbReference type="SUPFAM" id="SSF51905">
    <property type="entry name" value="FAD/NAD(P)-binding domain"/>
    <property type="match status" value="1"/>
</dbReference>
<dbReference type="Gene3D" id="3.50.50.60">
    <property type="entry name" value="FAD/NAD(P)-binding domain"/>
    <property type="match status" value="1"/>
</dbReference>
<dbReference type="STRING" id="90262.A0A1X2IPI6"/>
<dbReference type="EMBL" id="MCGE01000007">
    <property type="protein sequence ID" value="ORZ19934.1"/>
    <property type="molecule type" value="Genomic_DNA"/>
</dbReference>
<evidence type="ECO:0000313" key="4">
    <source>
        <dbReference type="Proteomes" id="UP000193560"/>
    </source>
</evidence>
<comment type="caution">
    <text evidence="3">The sequence shown here is derived from an EMBL/GenBank/DDBJ whole genome shotgun (WGS) entry which is preliminary data.</text>
</comment>
<dbReference type="OrthoDB" id="429143at2759"/>
<accession>A0A1X2IPI6</accession>
<evidence type="ECO:0000313" key="3">
    <source>
        <dbReference type="EMBL" id="ORZ19934.1"/>
    </source>
</evidence>
<keyword evidence="4" id="KW-1185">Reference proteome</keyword>
<reference evidence="3 4" key="1">
    <citation type="submission" date="2016-07" db="EMBL/GenBank/DDBJ databases">
        <title>Pervasive Adenine N6-methylation of Active Genes in Fungi.</title>
        <authorList>
            <consortium name="DOE Joint Genome Institute"/>
            <person name="Mondo S.J."/>
            <person name="Dannebaum R.O."/>
            <person name="Kuo R.C."/>
            <person name="Labutti K."/>
            <person name="Haridas S."/>
            <person name="Kuo A."/>
            <person name="Salamov A."/>
            <person name="Ahrendt S.R."/>
            <person name="Lipzen A."/>
            <person name="Sullivan W."/>
            <person name="Andreopoulos W.B."/>
            <person name="Clum A."/>
            <person name="Lindquist E."/>
            <person name="Daum C."/>
            <person name="Ramamoorthy G.K."/>
            <person name="Gryganskyi A."/>
            <person name="Culley D."/>
            <person name="Magnuson J.K."/>
            <person name="James T.Y."/>
            <person name="O'Malley M.A."/>
            <person name="Stajich J.E."/>
            <person name="Spatafora J.W."/>
            <person name="Visel A."/>
            <person name="Grigoriev I.V."/>
        </authorList>
    </citation>
    <scope>NUCLEOTIDE SEQUENCE [LARGE SCALE GENOMIC DNA]</scope>
    <source>
        <strain evidence="3 4">NRRL 1336</strain>
    </source>
</reference>
<organism evidence="3 4">
    <name type="scientific">Absidia repens</name>
    <dbReference type="NCBI Taxonomy" id="90262"/>
    <lineage>
        <taxon>Eukaryota</taxon>
        <taxon>Fungi</taxon>
        <taxon>Fungi incertae sedis</taxon>
        <taxon>Mucoromycota</taxon>
        <taxon>Mucoromycotina</taxon>
        <taxon>Mucoromycetes</taxon>
        <taxon>Mucorales</taxon>
        <taxon>Cunninghamellaceae</taxon>
        <taxon>Absidia</taxon>
    </lineage>
</organism>
<dbReference type="Proteomes" id="UP000193560">
    <property type="component" value="Unassembled WGS sequence"/>
</dbReference>
<gene>
    <name evidence="3" type="ORF">BCR42DRAFT_435773</name>
</gene>
<proteinExistence type="predicted"/>
<dbReference type="GO" id="GO:0005737">
    <property type="term" value="C:cytoplasm"/>
    <property type="evidence" value="ECO:0007669"/>
    <property type="project" value="TreeGrafter"/>
</dbReference>
<sequence length="139" mass="15388">MVHLNPLSNTHPHWLHEAPYQKPSTKPLPEHADIVIVGGGITGLSTAYWLTKLNPSLSVVVVEARGLSSGATGRNGGIICPGLNDNFDHIVQKYGEKEAERLVDFDYKNVDMLAKFLEEHGDKDNGFYDPQITWLKHGT</sequence>
<dbReference type="InterPro" id="IPR036188">
    <property type="entry name" value="FAD/NAD-bd_sf"/>
</dbReference>
<dbReference type="AlphaFoldDB" id="A0A1X2IPI6"/>
<dbReference type="InterPro" id="IPR006076">
    <property type="entry name" value="FAD-dep_OxRdtase"/>
</dbReference>
<evidence type="ECO:0000256" key="1">
    <source>
        <dbReference type="SAM" id="MobiDB-lite"/>
    </source>
</evidence>
<evidence type="ECO:0000259" key="2">
    <source>
        <dbReference type="Pfam" id="PF01266"/>
    </source>
</evidence>
<feature type="domain" description="FAD dependent oxidoreductase" evidence="2">
    <location>
        <begin position="33"/>
        <end position="121"/>
    </location>
</feature>
<dbReference type="Pfam" id="PF01266">
    <property type="entry name" value="DAO"/>
    <property type="match status" value="1"/>
</dbReference>
<feature type="compositionally biased region" description="Polar residues" evidence="1">
    <location>
        <begin position="1"/>
        <end position="11"/>
    </location>
</feature>